<comment type="caution">
    <text evidence="1">The sequence shown here is derived from an EMBL/GenBank/DDBJ whole genome shotgun (WGS) entry which is preliminary data.</text>
</comment>
<organism evidence="1 2">
    <name type="scientific">Arsenicibacter rosenii</name>
    <dbReference type="NCBI Taxonomy" id="1750698"/>
    <lineage>
        <taxon>Bacteria</taxon>
        <taxon>Pseudomonadati</taxon>
        <taxon>Bacteroidota</taxon>
        <taxon>Cytophagia</taxon>
        <taxon>Cytophagales</taxon>
        <taxon>Spirosomataceae</taxon>
        <taxon>Arsenicibacter</taxon>
    </lineage>
</organism>
<evidence type="ECO:0000313" key="2">
    <source>
        <dbReference type="Proteomes" id="UP000181790"/>
    </source>
</evidence>
<dbReference type="Proteomes" id="UP000181790">
    <property type="component" value="Unassembled WGS sequence"/>
</dbReference>
<dbReference type="RefSeq" id="WP_071506622.1">
    <property type="nucleotide sequence ID" value="NZ_MORL01000038.1"/>
</dbReference>
<proteinExistence type="predicted"/>
<sequence length="89" mass="9532">MTTIQSTFLNLIGALNKTEIEEGLDFLQTYQPTHTNDIAAHQLALQVANVSLGSSVTSHFTSRLTSGLEFTGVVDGNYTFSEPAIVLGS</sequence>
<evidence type="ECO:0000313" key="1">
    <source>
        <dbReference type="EMBL" id="OIN55737.1"/>
    </source>
</evidence>
<protein>
    <submittedName>
        <fullName evidence="1">Uncharacterized protein</fullName>
    </submittedName>
</protein>
<keyword evidence="2" id="KW-1185">Reference proteome</keyword>
<dbReference type="EMBL" id="MORL01000038">
    <property type="protein sequence ID" value="OIN55737.1"/>
    <property type="molecule type" value="Genomic_DNA"/>
</dbReference>
<dbReference type="AlphaFoldDB" id="A0A1S2VAH8"/>
<gene>
    <name evidence="1" type="ORF">BLX24_28390</name>
</gene>
<reference evidence="1 2" key="1">
    <citation type="submission" date="2016-10" db="EMBL/GenBank/DDBJ databases">
        <title>Arsenicibacter rosenii gen. nov., sp. nov., an efficient arsenic-methylating bacterium isolated from an arsenic-contaminated paddy soil.</title>
        <authorList>
            <person name="Huang K."/>
        </authorList>
    </citation>
    <scope>NUCLEOTIDE SEQUENCE [LARGE SCALE GENOMIC DNA]</scope>
    <source>
        <strain evidence="1 2">SM-1</strain>
    </source>
</reference>
<accession>A0A1S2VAH8</accession>
<name>A0A1S2VAH8_9BACT</name>